<dbReference type="Proteomes" id="UP001412239">
    <property type="component" value="Unassembled WGS sequence"/>
</dbReference>
<organism evidence="1 2">
    <name type="scientific">Tuber aestivum</name>
    <name type="common">summer truffle</name>
    <dbReference type="NCBI Taxonomy" id="59557"/>
    <lineage>
        <taxon>Eukaryota</taxon>
        <taxon>Fungi</taxon>
        <taxon>Dikarya</taxon>
        <taxon>Ascomycota</taxon>
        <taxon>Pezizomycotina</taxon>
        <taxon>Pezizomycetes</taxon>
        <taxon>Pezizales</taxon>
        <taxon>Tuberaceae</taxon>
        <taxon>Tuber</taxon>
    </lineage>
</organism>
<name>A0A292PU00_9PEZI</name>
<protein>
    <submittedName>
        <fullName evidence="1">Uncharacterized protein</fullName>
    </submittedName>
</protein>
<dbReference type="EMBL" id="LN891063">
    <property type="protein sequence ID" value="CUS09937.1"/>
    <property type="molecule type" value="Genomic_DNA"/>
</dbReference>
<evidence type="ECO:0000313" key="1">
    <source>
        <dbReference type="EMBL" id="CUS09937.1"/>
    </source>
</evidence>
<reference evidence="1" key="1">
    <citation type="submission" date="2015-10" db="EMBL/GenBank/DDBJ databases">
        <authorList>
            <person name="Regsiter A."/>
            <person name="william w."/>
        </authorList>
    </citation>
    <scope>NUCLEOTIDE SEQUENCE</scope>
    <source>
        <strain evidence="1">Montdore</strain>
    </source>
</reference>
<keyword evidence="2" id="KW-1185">Reference proteome</keyword>
<dbReference type="AlphaFoldDB" id="A0A292PU00"/>
<proteinExistence type="predicted"/>
<sequence length="71" mass="8295">MQRRKARLILRVQPWLILKNELDHLSPAQVLLVGDQECGGIHVDGRLDALFRDQLSQRFDILDPRTSTFRQ</sequence>
<evidence type="ECO:0000313" key="2">
    <source>
        <dbReference type="Proteomes" id="UP001412239"/>
    </source>
</evidence>
<gene>
    <name evidence="1" type="ORF">GSTUAT00005982001</name>
</gene>
<accession>A0A292PU00</accession>